<keyword evidence="2" id="KW-1133">Transmembrane helix</keyword>
<feature type="region of interest" description="Disordered" evidence="1">
    <location>
        <begin position="123"/>
        <end position="174"/>
    </location>
</feature>
<feature type="region of interest" description="Disordered" evidence="1">
    <location>
        <begin position="1"/>
        <end position="41"/>
    </location>
</feature>
<dbReference type="Proteomes" id="UP000029015">
    <property type="component" value="Unassembled WGS sequence"/>
</dbReference>
<dbReference type="eggNOG" id="COG2919">
    <property type="taxonomic scope" value="Bacteria"/>
</dbReference>
<reference evidence="3 4" key="1">
    <citation type="submission" date="2014-03" db="EMBL/GenBank/DDBJ databases">
        <title>Genomics of Bifidobacteria.</title>
        <authorList>
            <person name="Ventura M."/>
            <person name="Milani C."/>
            <person name="Lugli G.A."/>
        </authorList>
    </citation>
    <scope>NUCLEOTIDE SEQUENCE [LARGE SCALE GENOMIC DNA]</scope>
    <source>
        <strain evidence="3 4">DSM 22766</strain>
    </source>
</reference>
<keyword evidence="2" id="KW-0472">Membrane</keyword>
<evidence type="ECO:0008006" key="5">
    <source>
        <dbReference type="Google" id="ProtNLM"/>
    </source>
</evidence>
<organism evidence="3 4">
    <name type="scientific">Bifidobacterium actinocoloniiforme DSM 22766</name>
    <dbReference type="NCBI Taxonomy" id="1437605"/>
    <lineage>
        <taxon>Bacteria</taxon>
        <taxon>Bacillati</taxon>
        <taxon>Actinomycetota</taxon>
        <taxon>Actinomycetes</taxon>
        <taxon>Bifidobacteriales</taxon>
        <taxon>Bifidobacteriaceae</taxon>
        <taxon>Bifidobacterium</taxon>
    </lineage>
</organism>
<proteinExistence type="predicted"/>
<gene>
    <name evidence="3" type="ORF">BACT_0465</name>
</gene>
<dbReference type="AlphaFoldDB" id="A0A086YZR5"/>
<dbReference type="EMBL" id="JGYK01000001">
    <property type="protein sequence ID" value="KFI39765.1"/>
    <property type="molecule type" value="Genomic_DNA"/>
</dbReference>
<sequence>MAASARSVRSKTAPDKRRPATQAEPRRPQLSLIEGGRSAAPDGWGDRARRVITWAGTRSTPLIQFVLSAVFLMACLLGSLLLRTQMVQNSFEASAVQTSISKLTQDVQDDQDKLDQLQASLPDRAQQMGMVPQQGTNSIDLNGYQPSPQMQTKNSQQGQAQVQGKAPTDRAGQR</sequence>
<feature type="transmembrane region" description="Helical" evidence="2">
    <location>
        <begin position="62"/>
        <end position="82"/>
    </location>
</feature>
<dbReference type="RefSeq" id="WP_236681885.1">
    <property type="nucleotide sequence ID" value="NZ_CP011786.1"/>
</dbReference>
<feature type="compositionally biased region" description="Polar residues" evidence="1">
    <location>
        <begin position="133"/>
        <end position="162"/>
    </location>
</feature>
<evidence type="ECO:0000256" key="2">
    <source>
        <dbReference type="SAM" id="Phobius"/>
    </source>
</evidence>
<accession>A0A086YZR5</accession>
<evidence type="ECO:0000313" key="3">
    <source>
        <dbReference type="EMBL" id="KFI39765.1"/>
    </source>
</evidence>
<keyword evidence="4" id="KW-1185">Reference proteome</keyword>
<evidence type="ECO:0000313" key="4">
    <source>
        <dbReference type="Proteomes" id="UP000029015"/>
    </source>
</evidence>
<evidence type="ECO:0000256" key="1">
    <source>
        <dbReference type="SAM" id="MobiDB-lite"/>
    </source>
</evidence>
<protein>
    <recommendedName>
        <fullName evidence="5">Cell division protein FtsL</fullName>
    </recommendedName>
</protein>
<keyword evidence="2" id="KW-0812">Transmembrane</keyword>
<name>A0A086YZR5_9BIFI</name>
<comment type="caution">
    <text evidence="3">The sequence shown here is derived from an EMBL/GenBank/DDBJ whole genome shotgun (WGS) entry which is preliminary data.</text>
</comment>